<evidence type="ECO:0000256" key="1">
    <source>
        <dbReference type="SAM" id="Phobius"/>
    </source>
</evidence>
<dbReference type="EMBL" id="JAHESD010000088">
    <property type="protein sequence ID" value="MBT1706183.1"/>
    <property type="molecule type" value="Genomic_DNA"/>
</dbReference>
<dbReference type="SMART" id="SM00740">
    <property type="entry name" value="PASTA"/>
    <property type="match status" value="3"/>
</dbReference>
<dbReference type="Pfam" id="PF03793">
    <property type="entry name" value="PASTA"/>
    <property type="match status" value="2"/>
</dbReference>
<dbReference type="InterPro" id="IPR005543">
    <property type="entry name" value="PASTA_dom"/>
</dbReference>
<dbReference type="PROSITE" id="PS51257">
    <property type="entry name" value="PROKAR_LIPOPROTEIN"/>
    <property type="match status" value="1"/>
</dbReference>
<keyword evidence="1" id="KW-0812">Transmembrane</keyword>
<proteinExistence type="predicted"/>
<evidence type="ECO:0000313" key="3">
    <source>
        <dbReference type="EMBL" id="MBT1706183.1"/>
    </source>
</evidence>
<gene>
    <name evidence="3" type="ORF">KK060_23035</name>
</gene>
<protein>
    <submittedName>
        <fullName evidence="3">PASTA domain-containing protein</fullName>
    </submittedName>
</protein>
<comment type="caution">
    <text evidence="3">The sequence shown here is derived from an EMBL/GenBank/DDBJ whole genome shotgun (WGS) entry which is preliminary data.</text>
</comment>
<dbReference type="RefSeq" id="WP_254157261.1">
    <property type="nucleotide sequence ID" value="NZ_JAHESD010000088.1"/>
</dbReference>
<organism evidence="3 4">
    <name type="scientific">Chryseosolibacter indicus</name>
    <dbReference type="NCBI Taxonomy" id="2782351"/>
    <lineage>
        <taxon>Bacteria</taxon>
        <taxon>Pseudomonadati</taxon>
        <taxon>Bacteroidota</taxon>
        <taxon>Cytophagia</taxon>
        <taxon>Cytophagales</taxon>
        <taxon>Chryseotaleaceae</taxon>
        <taxon>Chryseosolibacter</taxon>
    </lineage>
</organism>
<feature type="transmembrane region" description="Helical" evidence="1">
    <location>
        <begin position="21"/>
        <end position="40"/>
    </location>
</feature>
<dbReference type="Gene3D" id="3.30.10.20">
    <property type="match status" value="3"/>
</dbReference>
<feature type="domain" description="PASTA" evidence="2">
    <location>
        <begin position="115"/>
        <end position="185"/>
    </location>
</feature>
<evidence type="ECO:0000313" key="4">
    <source>
        <dbReference type="Proteomes" id="UP000772618"/>
    </source>
</evidence>
<name>A0ABS5VXP6_9BACT</name>
<dbReference type="SUPFAM" id="SSF54184">
    <property type="entry name" value="Penicillin-binding protein 2x (pbp-2x), c-terminal domain"/>
    <property type="match status" value="1"/>
</dbReference>
<keyword evidence="1" id="KW-1133">Transmembrane helix</keyword>
<feature type="domain" description="PASTA" evidence="2">
    <location>
        <begin position="187"/>
        <end position="254"/>
    </location>
</feature>
<keyword evidence="4" id="KW-1185">Reference proteome</keyword>
<evidence type="ECO:0000259" key="2">
    <source>
        <dbReference type="PROSITE" id="PS51178"/>
    </source>
</evidence>
<accession>A0ABS5VXP6</accession>
<sequence length="274" mass="29716">MKFEFSKKYNNQTFGGLLINIAIATFIIIGACVVYFYVYLPKVTNHGESITVPNVEGMPFSKVVSFLEDHDLRYDVNDSSYSAEYPPLTILKQVPAAGAKVKENRKIYLTINRVNPPTVQVPNLIDGSLINADAVLKGSELKRGKIELVRGPFLNVVKEMKIQGSTVTAGTRVPKGTIIDLVVMDGGSNTLPMPDVMGLSLEDAKIPLLGSNLIIGKITTIGDTTGKRPVIIKQNPAAQENIKVGDIVDLWIGEQGSSISDDSDVPDDLSDLDN</sequence>
<dbReference type="CDD" id="cd06577">
    <property type="entry name" value="PASTA_pknB"/>
    <property type="match status" value="2"/>
</dbReference>
<feature type="domain" description="PASTA" evidence="2">
    <location>
        <begin position="47"/>
        <end position="113"/>
    </location>
</feature>
<reference evidence="3 4" key="1">
    <citation type="submission" date="2021-05" db="EMBL/GenBank/DDBJ databases">
        <title>A Polyphasic approach of four new species of the genus Ohtaekwangia: Ohtaekwangia histidinii sp. nov., Ohtaekwangia cretensis sp. nov., Ohtaekwangia indiensis sp. nov., Ohtaekwangia reichenbachii sp. nov. from diverse environment.</title>
        <authorList>
            <person name="Octaviana S."/>
        </authorList>
    </citation>
    <scope>NUCLEOTIDE SEQUENCE [LARGE SCALE GENOMIC DNA]</scope>
    <source>
        <strain evidence="3 4">PWU20</strain>
    </source>
</reference>
<keyword evidence="1" id="KW-0472">Membrane</keyword>
<dbReference type="Proteomes" id="UP000772618">
    <property type="component" value="Unassembled WGS sequence"/>
</dbReference>
<dbReference type="PROSITE" id="PS51178">
    <property type="entry name" value="PASTA"/>
    <property type="match status" value="3"/>
</dbReference>